<protein>
    <recommendedName>
        <fullName evidence="1">Protein RIK</fullName>
    </recommendedName>
    <alternativeName>
        <fullName evidence="2">Rough sheath 2-interacting KH domain protein</fullName>
    </alternativeName>
</protein>
<keyword evidence="7" id="KW-1185">Reference proteome</keyword>
<gene>
    <name evidence="6" type="primary">RIK</name>
    <name evidence="6" type="ORF">CR513_24379</name>
</gene>
<dbReference type="Pfam" id="PF23469">
    <property type="entry name" value="KH_12"/>
    <property type="match status" value="1"/>
</dbReference>
<organism evidence="6 7">
    <name type="scientific">Mucuna pruriens</name>
    <name type="common">Velvet bean</name>
    <name type="synonym">Dolichos pruriens</name>
    <dbReference type="NCBI Taxonomy" id="157652"/>
    <lineage>
        <taxon>Eukaryota</taxon>
        <taxon>Viridiplantae</taxon>
        <taxon>Streptophyta</taxon>
        <taxon>Embryophyta</taxon>
        <taxon>Tracheophyta</taxon>
        <taxon>Spermatophyta</taxon>
        <taxon>Magnoliopsida</taxon>
        <taxon>eudicotyledons</taxon>
        <taxon>Gunneridae</taxon>
        <taxon>Pentapetalae</taxon>
        <taxon>rosids</taxon>
        <taxon>fabids</taxon>
        <taxon>Fabales</taxon>
        <taxon>Fabaceae</taxon>
        <taxon>Papilionoideae</taxon>
        <taxon>50 kb inversion clade</taxon>
        <taxon>NPAAA clade</taxon>
        <taxon>indigoferoid/millettioid clade</taxon>
        <taxon>Phaseoleae</taxon>
        <taxon>Mucuna</taxon>
    </lineage>
</organism>
<proteinExistence type="predicted"/>
<evidence type="ECO:0000256" key="1">
    <source>
        <dbReference type="ARBA" id="ARBA00070402"/>
    </source>
</evidence>
<dbReference type="InterPro" id="IPR055256">
    <property type="entry name" value="KH_1_KHDC4/BBP-like"/>
</dbReference>
<feature type="region of interest" description="Disordered" evidence="3">
    <location>
        <begin position="1"/>
        <end position="33"/>
    </location>
</feature>
<feature type="region of interest" description="Disordered" evidence="3">
    <location>
        <begin position="663"/>
        <end position="693"/>
    </location>
</feature>
<dbReference type="Proteomes" id="UP000257109">
    <property type="component" value="Unassembled WGS sequence"/>
</dbReference>
<feature type="region of interest" description="Disordered" evidence="3">
    <location>
        <begin position="485"/>
        <end position="518"/>
    </location>
</feature>
<dbReference type="InterPro" id="IPR036612">
    <property type="entry name" value="KH_dom_type_1_sf"/>
</dbReference>
<evidence type="ECO:0000313" key="6">
    <source>
        <dbReference type="EMBL" id="RDX93369.1"/>
    </source>
</evidence>
<feature type="compositionally biased region" description="Pro residues" evidence="3">
    <location>
        <begin position="679"/>
        <end position="688"/>
    </location>
</feature>
<sequence>MTEDSSVRVSSSDESSVANDASQTRQRKKRKWDQPAELLVPVGMTVPGALPLSNAVSLGGAAFPGVAPVISSALLTNPLAASAHLPQHTVAAAAAVQKLNQQKIQDELIIAREIVINDAESSVRYKLTKRQTQEEIQRCTGAIVITRGKYRPPNAPLDGEKPLYLHISAGAHIKETAERILAVDRAAAMIEEMLKQGQNSQSISSASPSTLVNGLKALTTCVFLGFDADPSLNIVARIRGPNDQYINHIMNETGATVVLRGHGSGNNECLNGEDGQQPLHLFLSSNNAKSLDDAKFLAENLLDTICTECGASRVSSCKVYSAVPPPQQVYTAVPPPQQVYSAVPPPQQVYSGPSLLKQVPTAISPPQQVYSAVPPPHQLLTGVQSSGIELEAGIGLTTSSMSATVVVPPASLVGMTGVTAAPTLWTAPQSTGHLNSGPQANMIGYTPPLVSGGTSYIGYGGIYPQATPLQQVALALRHSPPVASTVAPTTSALNYESKSTSSSDLEKEKRPPQKRKFQELPVCSKGTTKLNQVFSLTFYEAKSLTLDLSVGPFGFQFWRSRRVPVALQHMPLPMRDVIFIFSFTGKIAAKDAVACFLAMPSSSPAYMDCQFAEGNKISDSKVVFGFLFSSTLTQLQGMQPLKPNEQSDSLVVRSLSTMPVPKKLVQPSSNGMPTLLPRTIPPPPPPRFSDPSEVKVQDKNKNLLKTKSDAVPDTLVKLMEYGEDDDDLDDSSEELSHATRAIGVQKPFWAL</sequence>
<dbReference type="Gene3D" id="3.30.1370.10">
    <property type="entry name" value="K Homology domain, type 1"/>
    <property type="match status" value="1"/>
</dbReference>
<evidence type="ECO:0000256" key="3">
    <source>
        <dbReference type="SAM" id="MobiDB-lite"/>
    </source>
</evidence>
<dbReference type="SUPFAM" id="SSF54791">
    <property type="entry name" value="Eukaryotic type KH-domain (KH-domain type I)"/>
    <property type="match status" value="1"/>
</dbReference>
<dbReference type="EMBL" id="QJKJ01004627">
    <property type="protein sequence ID" value="RDX93369.1"/>
    <property type="molecule type" value="Genomic_DNA"/>
</dbReference>
<feature type="compositionally biased region" description="Low complexity" evidence="3">
    <location>
        <begin position="7"/>
        <end position="22"/>
    </location>
</feature>
<dbReference type="InterPro" id="IPR056149">
    <property type="entry name" value="PRP5/DDX46/KHDC4_KH"/>
</dbReference>
<feature type="domain" description="ATP-dependent RNA helicase PRP5/DDX46/KHDC4 KH" evidence="5">
    <location>
        <begin position="110"/>
        <end position="198"/>
    </location>
</feature>
<evidence type="ECO:0000256" key="2">
    <source>
        <dbReference type="ARBA" id="ARBA00081001"/>
    </source>
</evidence>
<accession>A0A371GS47</accession>
<evidence type="ECO:0000259" key="5">
    <source>
        <dbReference type="Pfam" id="PF23469"/>
    </source>
</evidence>
<dbReference type="OrthoDB" id="397265at2759"/>
<dbReference type="PANTHER" id="PTHR15744:SF0">
    <property type="entry name" value="KH HOMOLOGY DOMAIN-CONTAINING PROTEIN 4"/>
    <property type="match status" value="1"/>
</dbReference>
<dbReference type="Pfam" id="PF22675">
    <property type="entry name" value="KH-I_KHDC4-BBP"/>
    <property type="match status" value="1"/>
</dbReference>
<dbReference type="PANTHER" id="PTHR15744">
    <property type="entry name" value="BLOM7"/>
    <property type="match status" value="1"/>
</dbReference>
<dbReference type="GO" id="GO:0005634">
    <property type="term" value="C:nucleus"/>
    <property type="evidence" value="ECO:0007669"/>
    <property type="project" value="InterPro"/>
</dbReference>
<comment type="caution">
    <text evidence="6">The sequence shown here is derived from an EMBL/GenBank/DDBJ whole genome shotgun (WGS) entry which is preliminary data.</text>
</comment>
<dbReference type="InterPro" id="IPR031121">
    <property type="entry name" value="RIK/BLOM7"/>
</dbReference>
<reference evidence="6" key="1">
    <citation type="submission" date="2018-05" db="EMBL/GenBank/DDBJ databases">
        <title>Draft genome of Mucuna pruriens seed.</title>
        <authorList>
            <person name="Nnadi N.E."/>
            <person name="Vos R."/>
            <person name="Hasami M.H."/>
            <person name="Devisetty U.K."/>
            <person name="Aguiy J.C."/>
        </authorList>
    </citation>
    <scope>NUCLEOTIDE SEQUENCE [LARGE SCALE GENOMIC DNA]</scope>
    <source>
        <strain evidence="6">JCA_2017</strain>
    </source>
</reference>
<dbReference type="CDD" id="cd22471">
    <property type="entry name" value="KH-I_RIK_like_rpt1"/>
    <property type="match status" value="1"/>
</dbReference>
<feature type="domain" description="KHDC4/BBP-like KH-domain type I" evidence="4">
    <location>
        <begin position="228"/>
        <end position="303"/>
    </location>
</feature>
<feature type="compositionally biased region" description="Polar residues" evidence="3">
    <location>
        <begin position="486"/>
        <end position="503"/>
    </location>
</feature>
<dbReference type="AlphaFoldDB" id="A0A371GS47"/>
<dbReference type="STRING" id="157652.A0A371GS47"/>
<evidence type="ECO:0000259" key="4">
    <source>
        <dbReference type="Pfam" id="PF22675"/>
    </source>
</evidence>
<dbReference type="GO" id="GO:0003723">
    <property type="term" value="F:RNA binding"/>
    <property type="evidence" value="ECO:0007669"/>
    <property type="project" value="InterPro"/>
</dbReference>
<name>A0A371GS47_MUCPR</name>
<evidence type="ECO:0000313" key="7">
    <source>
        <dbReference type="Proteomes" id="UP000257109"/>
    </source>
</evidence>
<dbReference type="FunFam" id="3.30.1370.10:FF:000037">
    <property type="entry name" value="KH domain protein"/>
    <property type="match status" value="1"/>
</dbReference>